<evidence type="ECO:0000256" key="6">
    <source>
        <dbReference type="ARBA" id="ARBA00022840"/>
    </source>
</evidence>
<feature type="binding site" evidence="8">
    <location>
        <position position="131"/>
    </location>
    <ligand>
        <name>Mg(2+)</name>
        <dbReference type="ChEBI" id="CHEBI:18420"/>
        <label>2</label>
    </ligand>
</feature>
<feature type="binding site" evidence="8">
    <location>
        <position position="283"/>
    </location>
    <ligand>
        <name>Mg(2+)</name>
        <dbReference type="ChEBI" id="CHEBI:18420"/>
        <label>2</label>
    </ligand>
</feature>
<evidence type="ECO:0000313" key="12">
    <source>
        <dbReference type="EMBL" id="WOO42306.1"/>
    </source>
</evidence>
<feature type="binding site" evidence="8">
    <location>
        <position position="554"/>
    </location>
    <ligand>
        <name>Mg(2+)</name>
        <dbReference type="ChEBI" id="CHEBI:18420"/>
        <label>1</label>
    </ligand>
</feature>
<reference evidence="12 13" key="1">
    <citation type="submission" date="2023-10" db="EMBL/GenBank/DDBJ databases">
        <title>Rubellicoccus peritrichatus gen. nov., sp. nov., isolated from an algae of coral reef tank.</title>
        <authorList>
            <person name="Luo J."/>
        </authorList>
    </citation>
    <scope>NUCLEOTIDE SEQUENCE [LARGE SCALE GENOMIC DNA]</scope>
    <source>
        <strain evidence="12 13">CR14</strain>
    </source>
</reference>
<feature type="binding site" evidence="8">
    <location>
        <position position="107"/>
    </location>
    <ligand>
        <name>Mg(2+)</name>
        <dbReference type="ChEBI" id="CHEBI:18420"/>
        <label>1</label>
    </ligand>
</feature>
<dbReference type="Proteomes" id="UP001304300">
    <property type="component" value="Chromosome"/>
</dbReference>
<dbReference type="EMBL" id="CP136920">
    <property type="protein sequence ID" value="WOO42306.1"/>
    <property type="molecule type" value="Genomic_DNA"/>
</dbReference>
<organism evidence="12 13">
    <name type="scientific">Rubellicoccus peritrichatus</name>
    <dbReference type="NCBI Taxonomy" id="3080537"/>
    <lineage>
        <taxon>Bacteria</taxon>
        <taxon>Pseudomonadati</taxon>
        <taxon>Verrucomicrobiota</taxon>
        <taxon>Opitutia</taxon>
        <taxon>Puniceicoccales</taxon>
        <taxon>Cerasicoccaceae</taxon>
        <taxon>Rubellicoccus</taxon>
    </lineage>
</organism>
<dbReference type="SUPFAM" id="SSF56042">
    <property type="entry name" value="PurM C-terminal domain-like"/>
    <property type="match status" value="2"/>
</dbReference>
<comment type="function">
    <text evidence="8">Part of the phosphoribosylformylglycinamidine synthase complex involved in the purines biosynthetic pathway. Catalyzes the ATP-dependent conversion of formylglycinamide ribonucleotide (FGAR) and glutamine to yield formylglycinamidine ribonucleotide (FGAM) and glutamate. The FGAM synthase complex is composed of three subunits. PurQ produces an ammonia molecule by converting glutamine to glutamate. PurL transfers the ammonia molecule to FGAR to form FGAM in an ATP-dependent manner. PurS interacts with PurQ and PurL and is thought to assist in the transfer of the ammonia molecule from PurQ to PurL.</text>
</comment>
<dbReference type="Gene3D" id="3.90.650.10">
    <property type="entry name" value="PurM-like C-terminal domain"/>
    <property type="match status" value="2"/>
</dbReference>
<keyword evidence="5 8" id="KW-0658">Purine biosynthesis</keyword>
<dbReference type="Pfam" id="PF00586">
    <property type="entry name" value="AIRS"/>
    <property type="match status" value="2"/>
</dbReference>
<keyword evidence="1 8" id="KW-0963">Cytoplasm</keyword>
<feature type="binding site" evidence="8">
    <location>
        <begin position="108"/>
        <end position="111"/>
    </location>
    <ligand>
        <name>substrate</name>
    </ligand>
</feature>
<dbReference type="Pfam" id="PF18072">
    <property type="entry name" value="FGAR-AT_linker"/>
    <property type="match status" value="1"/>
</dbReference>
<dbReference type="InterPro" id="IPR041609">
    <property type="entry name" value="PurL_linker"/>
</dbReference>
<comment type="subcellular location">
    <subcellularLocation>
        <location evidence="8">Cytoplasm</location>
    </subcellularLocation>
</comment>
<feature type="domain" description="Phosphoribosylformylglycinamidine synthase linker" evidence="11">
    <location>
        <begin position="22"/>
        <end position="60"/>
    </location>
</feature>
<evidence type="ECO:0000256" key="5">
    <source>
        <dbReference type="ARBA" id="ARBA00022755"/>
    </source>
</evidence>
<dbReference type="FunFam" id="3.30.1330.10:FF:000004">
    <property type="entry name" value="Phosphoribosylformylglycinamidine synthase subunit PurL"/>
    <property type="match status" value="1"/>
</dbReference>
<proteinExistence type="inferred from homology"/>
<keyword evidence="4 8" id="KW-0547">Nucleotide-binding</keyword>
<dbReference type="PANTHER" id="PTHR43555:SF1">
    <property type="entry name" value="PHOSPHORIBOSYLFORMYLGLYCINAMIDINE SYNTHASE SUBUNIT PURL"/>
    <property type="match status" value="1"/>
</dbReference>
<sequence>MSLPPNPDPVLNVPITPELVKKHGLSDEEYEQVKKILGREPNLTELGIFSVMWSEHCSYKNSRALLKGFPTQKSDADAPHQVLVLAGEENAGVVDIGDGWAVCFKIESHNHPSAVEPFEGAATGVGGIIRDIFTMGARPVLLTNSLRFGDLSSKQTQRLFRGVVHGISHYGNCIGIPNVGGDIYFDSCYEGNPLVNALCLGLLRHEEIKRGAASGIGNPVYYVGADTGRDGLGGASFASKELSEESAADRPAVQKGDPFMEKLLMEACLEMMAIDGLVVGIQDMGAAGLTCSTCETAARGNAGIEIELDKVPQREKDMNSYEIMLSESQERMLVIAAEGREAELEAVFEKWDLHAVQIGKVTEGTDMVVKQHGQPVAVMPAAKLTDEAPLYKRESKEPAHLAEAREYDFSKIPVAGEQALGEALFELIGHPSIASKRWVWEQYDHMVMTGSTILPGSDAAVVRLRLGKDSFKHIAIANDCNNRFCAVNPYKGGLIAVAECARNIACSGARPIAMTNNLNFGNPEKPESFHYLKEAVRGLKNACQAFDVPVVGGNVSLYNESPESAIDPTPVVSLVGIFDREAHITQQTVSGGESLILLGGIPTELGCSYYLKVIHNLLVGDAPEVDAEHEAHIHEFVRLQIEKGRVTAAHDISDGGLAVTLAEMLFAKDKTFGADLDISEIEPDRLDAALYGESQGRIVVAVNSKHEGKILSDAEKYNIDAEPLGKIMDQPWLSIRTESLDECLVWDANALRETWERAIPDVMERT</sequence>
<comment type="catalytic activity">
    <reaction evidence="8">
        <text>N(2)-formyl-N(1)-(5-phospho-beta-D-ribosyl)glycinamide + L-glutamine + ATP + H2O = 2-formamido-N(1)-(5-O-phospho-beta-D-ribosyl)acetamidine + L-glutamate + ADP + phosphate + H(+)</text>
        <dbReference type="Rhea" id="RHEA:17129"/>
        <dbReference type="ChEBI" id="CHEBI:15377"/>
        <dbReference type="ChEBI" id="CHEBI:15378"/>
        <dbReference type="ChEBI" id="CHEBI:29985"/>
        <dbReference type="ChEBI" id="CHEBI:30616"/>
        <dbReference type="ChEBI" id="CHEBI:43474"/>
        <dbReference type="ChEBI" id="CHEBI:58359"/>
        <dbReference type="ChEBI" id="CHEBI:147286"/>
        <dbReference type="ChEBI" id="CHEBI:147287"/>
        <dbReference type="ChEBI" id="CHEBI:456216"/>
        <dbReference type="EC" id="6.3.5.3"/>
    </reaction>
</comment>
<dbReference type="NCBIfam" id="NF002290">
    <property type="entry name" value="PRK01213.1"/>
    <property type="match status" value="1"/>
</dbReference>
<evidence type="ECO:0000259" key="10">
    <source>
        <dbReference type="Pfam" id="PF02769"/>
    </source>
</evidence>
<dbReference type="CDD" id="cd02203">
    <property type="entry name" value="PurL_repeat1"/>
    <property type="match status" value="1"/>
</dbReference>
<evidence type="ECO:0000256" key="8">
    <source>
        <dbReference type="HAMAP-Rule" id="MF_00420"/>
    </source>
</evidence>
<evidence type="ECO:0000256" key="7">
    <source>
        <dbReference type="ARBA" id="ARBA00022842"/>
    </source>
</evidence>
<dbReference type="Gene3D" id="3.30.1330.10">
    <property type="entry name" value="PurM-like, N-terminal domain"/>
    <property type="match status" value="2"/>
</dbReference>
<dbReference type="InterPro" id="IPR036921">
    <property type="entry name" value="PurM-like_N_sf"/>
</dbReference>
<feature type="binding site" evidence="8">
    <location>
        <position position="105"/>
    </location>
    <ligand>
        <name>ATP</name>
        <dbReference type="ChEBI" id="CHEBI:30616"/>
    </ligand>
</feature>
<dbReference type="InterPro" id="IPR016188">
    <property type="entry name" value="PurM-like_N"/>
</dbReference>
<dbReference type="RefSeq" id="WP_317834825.1">
    <property type="nucleotide sequence ID" value="NZ_CP136920.1"/>
</dbReference>
<accession>A0AAQ3LAV0</accession>
<dbReference type="KEGG" id="puo:RZN69_04335"/>
<dbReference type="CDD" id="cd02204">
    <property type="entry name" value="PurL_repeat2"/>
    <property type="match status" value="1"/>
</dbReference>
<feature type="binding site" evidence="8">
    <location>
        <position position="59"/>
    </location>
    <ligand>
        <name>ATP</name>
        <dbReference type="ChEBI" id="CHEBI:30616"/>
    </ligand>
</feature>
<feature type="domain" description="PurM-like N-terminal" evidence="9">
    <location>
        <begin position="89"/>
        <end position="202"/>
    </location>
</feature>
<keyword evidence="3 8" id="KW-0479">Metal-binding</keyword>
<feature type="binding site" evidence="8">
    <location>
        <position position="130"/>
    </location>
    <ligand>
        <name>substrate</name>
    </ligand>
</feature>
<protein>
    <recommendedName>
        <fullName evidence="8">Phosphoribosylformylglycinamidine synthase subunit PurL</fullName>
        <shortName evidence="8">FGAM synthase</shortName>
        <ecNumber evidence="8">6.3.5.3</ecNumber>
    </recommendedName>
    <alternativeName>
        <fullName evidence="8">Formylglycinamide ribonucleotide amidotransferase subunit II</fullName>
        <shortName evidence="8">FGAR amidotransferase II</shortName>
        <shortName evidence="8">FGAR-AT II</shortName>
    </alternativeName>
    <alternativeName>
        <fullName evidence="8">Glutamine amidotransferase PurL</fullName>
    </alternativeName>
    <alternativeName>
        <fullName evidence="8">Phosphoribosylformylglycinamidine synthase subunit II</fullName>
    </alternativeName>
</protein>
<feature type="active site" evidence="8">
    <location>
        <position position="56"/>
    </location>
</feature>
<evidence type="ECO:0000256" key="2">
    <source>
        <dbReference type="ARBA" id="ARBA00022598"/>
    </source>
</evidence>
<feature type="domain" description="PurM-like N-terminal" evidence="9">
    <location>
        <begin position="456"/>
        <end position="577"/>
    </location>
</feature>
<feature type="domain" description="PurM-like C-terminal" evidence="10">
    <location>
        <begin position="592"/>
        <end position="731"/>
    </location>
</feature>
<dbReference type="NCBIfam" id="TIGR01736">
    <property type="entry name" value="FGAM_synth_II"/>
    <property type="match status" value="1"/>
</dbReference>
<dbReference type="EC" id="6.3.5.3" evidence="8"/>
<name>A0AAQ3LAV0_9BACT</name>
<evidence type="ECO:0000256" key="3">
    <source>
        <dbReference type="ARBA" id="ARBA00022723"/>
    </source>
</evidence>
<dbReference type="InterPro" id="IPR010074">
    <property type="entry name" value="PRibForGlyAmidine_synth_PurL"/>
</dbReference>
<comment type="caution">
    <text evidence="8">Lacks conserved residue(s) required for the propagation of feature annotation.</text>
</comment>
<keyword evidence="2 8" id="KW-0436">Ligase</keyword>
<comment type="pathway">
    <text evidence="8">Purine metabolism; IMP biosynthesis via de novo pathway; 5-amino-1-(5-phospho-D-ribosyl)imidazole from N(2)-formyl-N(1)-(5-phospho-D-ribosyl)glycinamide: step 1/2.</text>
</comment>
<evidence type="ECO:0000259" key="11">
    <source>
        <dbReference type="Pfam" id="PF18072"/>
    </source>
</evidence>
<dbReference type="GO" id="GO:0005737">
    <property type="term" value="C:cytoplasm"/>
    <property type="evidence" value="ECO:0007669"/>
    <property type="project" value="UniProtKB-SubCell"/>
</dbReference>
<dbReference type="GO" id="GO:0005524">
    <property type="term" value="F:ATP binding"/>
    <property type="evidence" value="ECO:0007669"/>
    <property type="project" value="UniProtKB-UniRule"/>
</dbReference>
<feature type="binding site" evidence="8">
    <location>
        <position position="516"/>
    </location>
    <ligand>
        <name>ATP</name>
        <dbReference type="ChEBI" id="CHEBI:30616"/>
    </ligand>
</feature>
<feature type="binding site" evidence="8">
    <location>
        <position position="553"/>
    </location>
    <ligand>
        <name>ATP</name>
        <dbReference type="ChEBI" id="CHEBI:30616"/>
    </ligand>
</feature>
<feature type="binding site" evidence="8">
    <location>
        <position position="556"/>
    </location>
    <ligand>
        <name>substrate</name>
    </ligand>
</feature>
<comment type="similarity">
    <text evidence="8">Belongs to the FGAMS family.</text>
</comment>
<keyword evidence="6 8" id="KW-0067">ATP-binding</keyword>
<evidence type="ECO:0000256" key="4">
    <source>
        <dbReference type="ARBA" id="ARBA00022741"/>
    </source>
</evidence>
<gene>
    <name evidence="8 12" type="primary">purL</name>
    <name evidence="12" type="ORF">RZN69_04335</name>
</gene>
<dbReference type="InterPro" id="IPR036676">
    <property type="entry name" value="PurM-like_C_sf"/>
</dbReference>
<dbReference type="GO" id="GO:0006189">
    <property type="term" value="P:'de novo' IMP biosynthetic process"/>
    <property type="evidence" value="ECO:0007669"/>
    <property type="project" value="UniProtKB-UniRule"/>
</dbReference>
<dbReference type="PANTHER" id="PTHR43555">
    <property type="entry name" value="PHOSPHORIBOSYLFORMYLGLYCINAMIDINE SYNTHASE SUBUNIT PURL"/>
    <property type="match status" value="1"/>
</dbReference>
<feature type="binding site" evidence="8">
    <location>
        <begin position="327"/>
        <end position="329"/>
    </location>
    <ligand>
        <name>substrate</name>
    </ligand>
</feature>
<feature type="binding site" evidence="8">
    <location>
        <position position="254"/>
    </location>
    <ligand>
        <name>substrate</name>
    </ligand>
</feature>
<dbReference type="AlphaFoldDB" id="A0AAQ3LAV0"/>
<evidence type="ECO:0000313" key="13">
    <source>
        <dbReference type="Proteomes" id="UP001304300"/>
    </source>
</evidence>
<dbReference type="Pfam" id="PF02769">
    <property type="entry name" value="AIRS_C"/>
    <property type="match status" value="2"/>
</dbReference>
<evidence type="ECO:0000259" key="9">
    <source>
        <dbReference type="Pfam" id="PF00586"/>
    </source>
</evidence>
<keyword evidence="13" id="KW-1185">Reference proteome</keyword>
<comment type="subunit">
    <text evidence="8">Monomer. Part of the FGAM synthase complex composed of 1 PurL, 1 PurQ and 2 PurS subunits.</text>
</comment>
<dbReference type="PIRSF" id="PIRSF001587">
    <property type="entry name" value="FGAM_synthase_II"/>
    <property type="match status" value="1"/>
</dbReference>
<dbReference type="InterPro" id="IPR010918">
    <property type="entry name" value="PurM-like_C_dom"/>
</dbReference>
<dbReference type="HAMAP" id="MF_00420">
    <property type="entry name" value="PurL_2"/>
    <property type="match status" value="1"/>
</dbReference>
<evidence type="ECO:0000256" key="1">
    <source>
        <dbReference type="ARBA" id="ARBA00022490"/>
    </source>
</evidence>
<dbReference type="SUPFAM" id="SSF55326">
    <property type="entry name" value="PurM N-terminal domain-like"/>
    <property type="match status" value="2"/>
</dbReference>
<dbReference type="GO" id="GO:0004642">
    <property type="term" value="F:phosphoribosylformylglycinamidine synthase activity"/>
    <property type="evidence" value="ECO:0007669"/>
    <property type="project" value="UniProtKB-UniRule"/>
</dbReference>
<feature type="active site" description="Proton acceptor" evidence="8">
    <location>
        <position position="109"/>
    </location>
</feature>
<keyword evidence="7 8" id="KW-0460">Magnesium</keyword>
<feature type="domain" description="PurM-like C-terminal" evidence="10">
    <location>
        <begin position="216"/>
        <end position="369"/>
    </location>
</feature>
<dbReference type="GO" id="GO:0000287">
    <property type="term" value="F:magnesium ion binding"/>
    <property type="evidence" value="ECO:0007669"/>
    <property type="project" value="UniProtKB-UniRule"/>
</dbReference>